<name>A0A089XGT3_STRGA</name>
<dbReference type="EMBL" id="CP009439">
    <property type="protein sequence ID" value="AIS02494.1"/>
    <property type="molecule type" value="Genomic_DNA"/>
</dbReference>
<dbReference type="Pfam" id="PF19711">
    <property type="entry name" value="DUF6207"/>
    <property type="match status" value="1"/>
</dbReference>
<organism evidence="1 2">
    <name type="scientific">Streptomyces glaucescens</name>
    <dbReference type="NCBI Taxonomy" id="1907"/>
    <lineage>
        <taxon>Bacteria</taxon>
        <taxon>Bacillati</taxon>
        <taxon>Actinomycetota</taxon>
        <taxon>Actinomycetes</taxon>
        <taxon>Kitasatosporales</taxon>
        <taxon>Streptomycetaceae</taxon>
        <taxon>Streptomyces</taxon>
    </lineage>
</organism>
<dbReference type="Proteomes" id="UP000029482">
    <property type="component" value="Plasmid pSglau1"/>
</dbReference>
<dbReference type="KEGG" id="sgu:SGLAU_32820"/>
<sequence>MPGMEPINALHVSEPGLLVVEVAAADDETALAFQDAVAARWATATADRTTHEPGQPGVRLRFYLDLRQEIGTEQPGAGPPGSQLG</sequence>
<evidence type="ECO:0000313" key="2">
    <source>
        <dbReference type="Proteomes" id="UP000029482"/>
    </source>
</evidence>
<evidence type="ECO:0000313" key="1">
    <source>
        <dbReference type="EMBL" id="AIS02494.1"/>
    </source>
</evidence>
<geneLocation type="plasmid" evidence="1 2">
    <name>pSglau1</name>
</geneLocation>
<proteinExistence type="predicted"/>
<dbReference type="eggNOG" id="ENOG50306DE">
    <property type="taxonomic scope" value="Bacteria"/>
</dbReference>
<protein>
    <submittedName>
        <fullName evidence="1">Uncharacterized protein</fullName>
    </submittedName>
</protein>
<gene>
    <name evidence="1" type="ORF">SGLAU_32820</name>
</gene>
<dbReference type="HOGENOM" id="CLU_183846_0_0_11"/>
<reference evidence="2" key="1">
    <citation type="journal article" date="2015" name="J. Biotechnol.">
        <title>Complete genome sequence of the actinobacterium Streptomyces glaucescens GLA.O (DSM 40922) consisting of a linear chromosome and one linear plasmid.</title>
        <authorList>
            <person name="Ortseifen V."/>
            <person name="Winkler A."/>
            <person name="Albersmeier A."/>
            <person name="Wendler S."/>
            <person name="Puhler A."/>
            <person name="Kalinowski J."/>
            <person name="Ruckert C."/>
        </authorList>
    </citation>
    <scope>NUCLEOTIDE SEQUENCE [LARGE SCALE GENOMIC DNA]</scope>
    <source>
        <strain evidence="2">DSM 40922 / GLA O</strain>
        <plasmid evidence="2">pSglau1</plasmid>
    </source>
</reference>
<dbReference type="AlphaFoldDB" id="A0A089XGT3"/>
<dbReference type="InterPro" id="IPR045775">
    <property type="entry name" value="DUF6207"/>
</dbReference>
<keyword evidence="2" id="KW-1185">Reference proteome</keyword>
<keyword evidence="1" id="KW-0614">Plasmid</keyword>
<accession>A0A089XGT3</accession>